<proteinExistence type="predicted"/>
<evidence type="ECO:0000259" key="4">
    <source>
        <dbReference type="PROSITE" id="PS50048"/>
    </source>
</evidence>
<evidence type="ECO:0000313" key="5">
    <source>
        <dbReference type="EMBL" id="TRM66874.1"/>
    </source>
</evidence>
<comment type="subcellular location">
    <subcellularLocation>
        <location evidence="1">Nucleus</location>
    </subcellularLocation>
</comment>
<feature type="compositionally biased region" description="Polar residues" evidence="3">
    <location>
        <begin position="889"/>
        <end position="903"/>
    </location>
</feature>
<reference evidence="5 6" key="1">
    <citation type="journal article" date="2019" name="New Phytol.">
        <title>Comparative genomics reveals unique wood-decay strategies and fruiting body development in the Schizophyllaceae.</title>
        <authorList>
            <person name="Almasi E."/>
            <person name="Sahu N."/>
            <person name="Krizsan K."/>
            <person name="Balint B."/>
            <person name="Kovacs G.M."/>
            <person name="Kiss B."/>
            <person name="Cseklye J."/>
            <person name="Drula E."/>
            <person name="Henrissat B."/>
            <person name="Nagy I."/>
            <person name="Chovatia M."/>
            <person name="Adam C."/>
            <person name="LaButti K."/>
            <person name="Lipzen A."/>
            <person name="Riley R."/>
            <person name="Grigoriev I.V."/>
            <person name="Nagy L.G."/>
        </authorList>
    </citation>
    <scope>NUCLEOTIDE SEQUENCE [LARGE SCALE GENOMIC DNA]</scope>
    <source>
        <strain evidence="5 6">NL-1724</strain>
    </source>
</reference>
<dbReference type="EMBL" id="VDMD01000003">
    <property type="protein sequence ID" value="TRM66874.1"/>
    <property type="molecule type" value="Genomic_DNA"/>
</dbReference>
<gene>
    <name evidence="5" type="ORF">BD626DRAFT_484076</name>
</gene>
<evidence type="ECO:0000256" key="2">
    <source>
        <dbReference type="ARBA" id="ARBA00023242"/>
    </source>
</evidence>
<evidence type="ECO:0000256" key="1">
    <source>
        <dbReference type="ARBA" id="ARBA00004123"/>
    </source>
</evidence>
<dbReference type="Pfam" id="PF00172">
    <property type="entry name" value="Zn_clus"/>
    <property type="match status" value="1"/>
</dbReference>
<organism evidence="5 6">
    <name type="scientific">Schizophyllum amplum</name>
    <dbReference type="NCBI Taxonomy" id="97359"/>
    <lineage>
        <taxon>Eukaryota</taxon>
        <taxon>Fungi</taxon>
        <taxon>Dikarya</taxon>
        <taxon>Basidiomycota</taxon>
        <taxon>Agaricomycotina</taxon>
        <taxon>Agaricomycetes</taxon>
        <taxon>Agaricomycetidae</taxon>
        <taxon>Agaricales</taxon>
        <taxon>Schizophyllaceae</taxon>
        <taxon>Schizophyllum</taxon>
    </lineage>
</organism>
<dbReference type="GO" id="GO:0005634">
    <property type="term" value="C:nucleus"/>
    <property type="evidence" value="ECO:0007669"/>
    <property type="project" value="UniProtKB-SubCell"/>
</dbReference>
<feature type="region of interest" description="Disordered" evidence="3">
    <location>
        <begin position="752"/>
        <end position="846"/>
    </location>
</feature>
<evidence type="ECO:0000313" key="6">
    <source>
        <dbReference type="Proteomes" id="UP000320762"/>
    </source>
</evidence>
<feature type="domain" description="Zn(2)-C6 fungal-type" evidence="4">
    <location>
        <begin position="47"/>
        <end position="78"/>
    </location>
</feature>
<feature type="region of interest" description="Disordered" evidence="3">
    <location>
        <begin position="303"/>
        <end position="339"/>
    </location>
</feature>
<name>A0A550CQ30_9AGAR</name>
<sequence>MGSLLDMDVDCDGPPSPTAAESSHDTISSAASGAQHLPQVRARITVVCAECKRLKLKCDRKMPCGSCVKREATSKCHYSAAAAEKVDLQSLNNRLVQLEQYISMSSGGQFSSAYPLAQVTAGSTYTPLSCSLGNSSVPVPAMSFPTISQLLQARVDPIVLTAPTRSLWTDWTWPRDIVDAVHLSQQTNSSDAQEPFTSRIDVRARPRQETAGAALSAGTFIEQADIGSGKLRAPVNLVDALPVTELLGATTNVFTIIRSILPGFFRCEYGYARIYDQLSRTEEKRVAVKQKARAQEVFFGRNQNPSSVVKPPGFEPNDPLFSSFRATGSDTQPKKRSSDDEWPLSFYALACGLMALSPTHDADGHDAEYWYTQSTQACQAWEQYCGTPSPKEGSNYISALLVQLVFCLGQMDIAGASAALHKAAMFFRAHHLTVGARDDAAIKPCKDGRDKWMGDAWLDIIFWDAFVSDKMGQPPLISEGCVPAMNRDESEPDLFAQRFRLASIVRLTKTRYWTLEALEAEITQFTRSIAESSINVLCPPMSATPSSNAAGKRKRTKGPPDILGESEHREDEVKIQRMDLILGAWQTLLAAYTPEVQHDHRLANPKWTGMVNVAHHVVQAATDLLSHAPLMPNPSKSHKTPVPIAVGARSATSCNFATLASLYPLHGNLFSAALICGYGSIKQPSSIWASGAGEAVRAAHAAFSSPVILKLGDAVGDNLTQREALHILDVVLRKLQGPSGRKRKHDECIDACSSSSVGARPPKSAATLQIPCGGGQDESTNERQGSTPLSERVARMGEAAKEKNSERPEKKKRISYPTVGVRVRSGGSDRPNHSSGATADDGSIDQPASALYTTAPMEYAHAGSQYLQSVENPTEYLQHAQPDPIGPSLPTSSYAEDRPTSTASLEPVAFSSALQPEAQEAGLYEQQGLDSVSVRGPFDNITAESQRAVDDDRASMAHPSAYNEASHIPRSRRPSTSYDVGAYEHPRGSFGGRASYRPCHPPPSPCDHAVGLPMLSASGSSYASIGNRAGGAPPTGVMPVPPPPPMYTAGMPPIPPPHQQCYDACPTAQPPQPPQAYEQHYQVPPMEEARSEMGGYYPGQGYGTYDVKPNMAILDMHAQQPGGYSRISAPVDAASSPYQATVSSPYQATVSSPYQATTSSPYQAPTPSVYGERPLSSQQGHYWHHSYPYSR</sequence>
<dbReference type="InterPro" id="IPR050613">
    <property type="entry name" value="Sec_Metabolite_Reg"/>
</dbReference>
<protein>
    <recommendedName>
        <fullName evidence="4">Zn(2)-C6 fungal-type domain-containing protein</fullName>
    </recommendedName>
</protein>
<dbReference type="AlphaFoldDB" id="A0A550CQ30"/>
<feature type="region of interest" description="Disordered" evidence="3">
    <location>
        <begin position="10"/>
        <end position="34"/>
    </location>
</feature>
<feature type="compositionally biased region" description="Polar residues" evidence="3">
    <location>
        <begin position="19"/>
        <end position="32"/>
    </location>
</feature>
<dbReference type="InterPro" id="IPR001138">
    <property type="entry name" value="Zn2Cys6_DnaBD"/>
</dbReference>
<dbReference type="SUPFAM" id="SSF57701">
    <property type="entry name" value="Zn2/Cys6 DNA-binding domain"/>
    <property type="match status" value="1"/>
</dbReference>
<feature type="region of interest" description="Disordered" evidence="3">
    <location>
        <begin position="878"/>
        <end position="903"/>
    </location>
</feature>
<keyword evidence="6" id="KW-1185">Reference proteome</keyword>
<dbReference type="Proteomes" id="UP000320762">
    <property type="component" value="Unassembled WGS sequence"/>
</dbReference>
<dbReference type="PROSITE" id="PS50048">
    <property type="entry name" value="ZN2_CY6_FUNGAL_2"/>
    <property type="match status" value="1"/>
</dbReference>
<dbReference type="PANTHER" id="PTHR31001">
    <property type="entry name" value="UNCHARACTERIZED TRANSCRIPTIONAL REGULATORY PROTEIN"/>
    <property type="match status" value="1"/>
</dbReference>
<feature type="compositionally biased region" description="Polar residues" evidence="3">
    <location>
        <begin position="1152"/>
        <end position="1166"/>
    </location>
</feature>
<evidence type="ECO:0000256" key="3">
    <source>
        <dbReference type="SAM" id="MobiDB-lite"/>
    </source>
</evidence>
<feature type="region of interest" description="Disordered" evidence="3">
    <location>
        <begin position="541"/>
        <end position="566"/>
    </location>
</feature>
<feature type="compositionally biased region" description="Basic and acidic residues" evidence="3">
    <location>
        <begin position="792"/>
        <end position="809"/>
    </location>
</feature>
<dbReference type="PROSITE" id="PS00463">
    <property type="entry name" value="ZN2_CY6_FUNGAL_1"/>
    <property type="match status" value="1"/>
</dbReference>
<accession>A0A550CQ30</accession>
<dbReference type="CDD" id="cd00067">
    <property type="entry name" value="GAL4"/>
    <property type="match status" value="1"/>
</dbReference>
<dbReference type="GO" id="GO:0000981">
    <property type="term" value="F:DNA-binding transcription factor activity, RNA polymerase II-specific"/>
    <property type="evidence" value="ECO:0007669"/>
    <property type="project" value="InterPro"/>
</dbReference>
<keyword evidence="2" id="KW-0539">Nucleus</keyword>
<feature type="region of interest" description="Disordered" evidence="3">
    <location>
        <begin position="1152"/>
        <end position="1176"/>
    </location>
</feature>
<dbReference type="Gene3D" id="4.10.240.10">
    <property type="entry name" value="Zn(2)-C6 fungal-type DNA-binding domain"/>
    <property type="match status" value="1"/>
</dbReference>
<dbReference type="SMART" id="SM00066">
    <property type="entry name" value="GAL4"/>
    <property type="match status" value="1"/>
</dbReference>
<dbReference type="OrthoDB" id="2269373at2759"/>
<dbReference type="STRING" id="97359.A0A550CQ30"/>
<feature type="region of interest" description="Disordered" evidence="3">
    <location>
        <begin position="945"/>
        <end position="976"/>
    </location>
</feature>
<dbReference type="GO" id="GO:0008270">
    <property type="term" value="F:zinc ion binding"/>
    <property type="evidence" value="ECO:0007669"/>
    <property type="project" value="InterPro"/>
</dbReference>
<dbReference type="InterPro" id="IPR036864">
    <property type="entry name" value="Zn2-C6_fun-type_DNA-bd_sf"/>
</dbReference>
<comment type="caution">
    <text evidence="5">The sequence shown here is derived from an EMBL/GenBank/DDBJ whole genome shotgun (WGS) entry which is preliminary data.</text>
</comment>